<gene>
    <name evidence="3" type="ORF">UPYG_G00110130</name>
</gene>
<proteinExistence type="predicted"/>
<dbReference type="Pfam" id="PF13873">
    <property type="entry name" value="Myb_DNA-bind_5"/>
    <property type="match status" value="1"/>
</dbReference>
<feature type="domain" description="Myb/SANT-like DNA-binding" evidence="2">
    <location>
        <begin position="8"/>
        <end position="77"/>
    </location>
</feature>
<reference evidence="3 4" key="1">
    <citation type="submission" date="2024-06" db="EMBL/GenBank/DDBJ databases">
        <authorList>
            <person name="Pan Q."/>
            <person name="Wen M."/>
            <person name="Jouanno E."/>
            <person name="Zahm M."/>
            <person name="Klopp C."/>
            <person name="Cabau C."/>
            <person name="Louis A."/>
            <person name="Berthelot C."/>
            <person name="Parey E."/>
            <person name="Roest Crollius H."/>
            <person name="Montfort J."/>
            <person name="Robinson-Rechavi M."/>
            <person name="Bouchez O."/>
            <person name="Lampietro C."/>
            <person name="Lopez Roques C."/>
            <person name="Donnadieu C."/>
            <person name="Postlethwait J."/>
            <person name="Bobe J."/>
            <person name="Verreycken H."/>
            <person name="Guiguen Y."/>
        </authorList>
    </citation>
    <scope>NUCLEOTIDE SEQUENCE [LARGE SCALE GENOMIC DNA]</scope>
    <source>
        <strain evidence="3">Up_M1</strain>
        <tissue evidence="3">Testis</tissue>
    </source>
</reference>
<feature type="region of interest" description="Disordered" evidence="1">
    <location>
        <begin position="109"/>
        <end position="146"/>
    </location>
</feature>
<dbReference type="InterPro" id="IPR028002">
    <property type="entry name" value="Myb_DNA-bind_5"/>
</dbReference>
<dbReference type="Proteomes" id="UP001557470">
    <property type="component" value="Unassembled WGS sequence"/>
</dbReference>
<evidence type="ECO:0000313" key="4">
    <source>
        <dbReference type="Proteomes" id="UP001557470"/>
    </source>
</evidence>
<protein>
    <recommendedName>
        <fullName evidence="2">Myb/SANT-like DNA-binding domain-containing protein</fullName>
    </recommendedName>
</protein>
<sequence length="235" mass="26454">MLTARTRTRFTREQTRVLLREVHARRFSIYGKPSMPFRVTNARLAWQEVAEQVSSTPIGLRKTADQCRKRVNDLRRRQGIRIFENRLPQTVSTSSIKIEDAEHHIGDIDCEDETVGPSQTGTPQEVPKPDPACPFSFQSSTTSTPQTNQCLGQGQLLQAHVPLIKLQPVIQIQPAAQDFSALCQVHQAGYNMLHKEITTTRNSMEEMLHPLLLSINHNLERLASAVERLSAPGDV</sequence>
<organism evidence="3 4">
    <name type="scientific">Umbra pygmaea</name>
    <name type="common">Eastern mudminnow</name>
    <dbReference type="NCBI Taxonomy" id="75934"/>
    <lineage>
        <taxon>Eukaryota</taxon>
        <taxon>Metazoa</taxon>
        <taxon>Chordata</taxon>
        <taxon>Craniata</taxon>
        <taxon>Vertebrata</taxon>
        <taxon>Euteleostomi</taxon>
        <taxon>Actinopterygii</taxon>
        <taxon>Neopterygii</taxon>
        <taxon>Teleostei</taxon>
        <taxon>Protacanthopterygii</taxon>
        <taxon>Esociformes</taxon>
        <taxon>Umbridae</taxon>
        <taxon>Umbra</taxon>
    </lineage>
</organism>
<evidence type="ECO:0000259" key="2">
    <source>
        <dbReference type="Pfam" id="PF13873"/>
    </source>
</evidence>
<accession>A0ABD0X6V9</accession>
<feature type="compositionally biased region" description="Low complexity" evidence="1">
    <location>
        <begin position="134"/>
        <end position="146"/>
    </location>
</feature>
<name>A0ABD0X6V9_UMBPY</name>
<comment type="caution">
    <text evidence="3">The sequence shown here is derived from an EMBL/GenBank/DDBJ whole genome shotgun (WGS) entry which is preliminary data.</text>
</comment>
<keyword evidence="4" id="KW-1185">Reference proteome</keyword>
<dbReference type="EMBL" id="JAGEUA010000003">
    <property type="protein sequence ID" value="KAL0993587.1"/>
    <property type="molecule type" value="Genomic_DNA"/>
</dbReference>
<dbReference type="AlphaFoldDB" id="A0ABD0X6V9"/>
<evidence type="ECO:0000313" key="3">
    <source>
        <dbReference type="EMBL" id="KAL0993587.1"/>
    </source>
</evidence>
<evidence type="ECO:0000256" key="1">
    <source>
        <dbReference type="SAM" id="MobiDB-lite"/>
    </source>
</evidence>